<dbReference type="GO" id="GO:0007165">
    <property type="term" value="P:signal transduction"/>
    <property type="evidence" value="ECO:0007669"/>
    <property type="project" value="InterPro"/>
</dbReference>
<protein>
    <submittedName>
        <fullName evidence="12">Disease resistance-like protein DSC1</fullName>
    </submittedName>
</protein>
<evidence type="ECO:0000256" key="1">
    <source>
        <dbReference type="ARBA" id="ARBA00004123"/>
    </source>
</evidence>
<reference evidence="12 13" key="1">
    <citation type="journal article" date="2018" name="PLoS Genet.">
        <title>Population sequencing reveals clonal diversity and ancestral inbreeding in the grapevine cultivar Chardonnay.</title>
        <authorList>
            <person name="Roach M.J."/>
            <person name="Johnson D.L."/>
            <person name="Bohlmann J."/>
            <person name="van Vuuren H.J."/>
            <person name="Jones S.J."/>
            <person name="Pretorius I.S."/>
            <person name="Schmidt S.A."/>
            <person name="Borneman A.R."/>
        </authorList>
    </citation>
    <scope>NUCLEOTIDE SEQUENCE [LARGE SCALE GENOMIC DNA]</scope>
    <source>
        <strain evidence="13">cv. Chardonnay</strain>
        <tissue evidence="12">Leaf</tissue>
    </source>
</reference>
<evidence type="ECO:0000256" key="8">
    <source>
        <dbReference type="ARBA" id="ARBA00023242"/>
    </source>
</evidence>
<evidence type="ECO:0000313" key="12">
    <source>
        <dbReference type="EMBL" id="RVW83164.1"/>
    </source>
</evidence>
<dbReference type="InterPro" id="IPR001611">
    <property type="entry name" value="Leu-rich_rpt"/>
</dbReference>
<keyword evidence="7" id="KW-0520">NAD</keyword>
<dbReference type="InterPro" id="IPR035897">
    <property type="entry name" value="Toll_tir_struct_dom_sf"/>
</dbReference>
<keyword evidence="5" id="KW-0677">Repeat</keyword>
<keyword evidence="4" id="KW-0433">Leucine-rich repeat</keyword>
<dbReference type="GO" id="GO:0043068">
    <property type="term" value="P:positive regulation of programmed cell death"/>
    <property type="evidence" value="ECO:0007669"/>
    <property type="project" value="UniProtKB-ARBA"/>
</dbReference>
<dbReference type="Pfam" id="PF20160">
    <property type="entry name" value="C-JID"/>
    <property type="match status" value="1"/>
</dbReference>
<dbReference type="SUPFAM" id="SSF52058">
    <property type="entry name" value="L domain-like"/>
    <property type="match status" value="1"/>
</dbReference>
<evidence type="ECO:0000256" key="7">
    <source>
        <dbReference type="ARBA" id="ARBA00023027"/>
    </source>
</evidence>
<dbReference type="SMART" id="SM00255">
    <property type="entry name" value="TIR"/>
    <property type="match status" value="1"/>
</dbReference>
<organism evidence="12 13">
    <name type="scientific">Vitis vinifera</name>
    <name type="common">Grape</name>
    <dbReference type="NCBI Taxonomy" id="29760"/>
    <lineage>
        <taxon>Eukaryota</taxon>
        <taxon>Viridiplantae</taxon>
        <taxon>Streptophyta</taxon>
        <taxon>Embryophyta</taxon>
        <taxon>Tracheophyta</taxon>
        <taxon>Spermatophyta</taxon>
        <taxon>Magnoliopsida</taxon>
        <taxon>eudicotyledons</taxon>
        <taxon>Gunneridae</taxon>
        <taxon>Pentapetalae</taxon>
        <taxon>rosids</taxon>
        <taxon>Vitales</taxon>
        <taxon>Vitaceae</taxon>
        <taxon>Viteae</taxon>
        <taxon>Vitis</taxon>
    </lineage>
</organism>
<sequence>MASTSSTSTSISTFIPQRKYDVFLSFRGEDTRFNFTDYLYANLFRRGITTFRDDESLKRGEEIAPELLKAIEESRFALIVFSENYAGSRWCLDELVKIMKCRKEMKQTVVPIFYHVNPSHVRHQKKEAANISGVHVKKNGYESEHVNEIINDIFKRLNCKMLDVGDNLVGMDSHVNEIIRKLCIDQLNDVRIIGICGIGGMEKLAILWVCIIYKINFYVIYYKWREIKIQNLPKQDFIHLSDCVVYYCHGLPLALKVLGSLLFNKTILQWESELCKLEREPEVKIQNVLKGMKNVEAIFLDLSRSTPLQVSTKIFAKMKQLRLLKIYSSGYCGTTEKQLKVILPEDFQFPAHELRYLHWEGYPLKSLPSNFLGVNLIELNMEDNNIKQLWQRNEEFPEMKGSPMKALSNLHLDGCGIKELPSSIEHLTGLEMLYMIDCTNLRSLPSSICRLKSLVELNLYGCSNLDTFPEIMEDMKCLEDLDLRHSGIKELPSSIQNLKSLGRLHMSSCLVTLPDSIYNLRSLRHLMLRGCSNLEKFPKNLEGFCSLEQLDLSHSNLMEGSIPTDIWDLYSLEILNLSWNHMVSIPSGISQLCKLRYLDISHCKMLQDIPELPSSLREIDAHDCTKLEMLSSPSSLLWSSLLKWFNPTSNEHLNCKKRKMILILGNGGIPGWVLHQEIGSQVRIEPPLNWYEDDHFLGFAFFTLFRDENRCLYGSQFSLRLRGDPDEVVDDHDIWHRCIWGKWNGYASDRLLVTLYPKNAIPNKYHRKQPWHFLADFVRRYNRGATSINIKRCGVQLIYTHDYLHDNVPMLLDHQKGHDDAGENQADDQEPHPKRLRASNTDLKL</sequence>
<evidence type="ECO:0000256" key="4">
    <source>
        <dbReference type="ARBA" id="ARBA00022614"/>
    </source>
</evidence>
<keyword evidence="6" id="KW-0611">Plant defense</keyword>
<evidence type="ECO:0000256" key="3">
    <source>
        <dbReference type="ARBA" id="ARBA00022490"/>
    </source>
</evidence>
<dbReference type="Proteomes" id="UP000288805">
    <property type="component" value="Unassembled WGS sequence"/>
</dbReference>
<feature type="region of interest" description="Disordered" evidence="10">
    <location>
        <begin position="814"/>
        <end position="845"/>
    </location>
</feature>
<comment type="caution">
    <text evidence="12">The sequence shown here is derived from an EMBL/GenBank/DDBJ whole genome shotgun (WGS) entry which is preliminary data.</text>
</comment>
<dbReference type="GO" id="GO:0050832">
    <property type="term" value="P:defense response to fungus"/>
    <property type="evidence" value="ECO:0007669"/>
    <property type="project" value="UniProtKB-ARBA"/>
</dbReference>
<dbReference type="GO" id="GO:0005634">
    <property type="term" value="C:nucleus"/>
    <property type="evidence" value="ECO:0007669"/>
    <property type="project" value="UniProtKB-SubCell"/>
</dbReference>
<dbReference type="Gene3D" id="1.10.8.430">
    <property type="entry name" value="Helical domain of apoptotic protease-activating factors"/>
    <property type="match status" value="1"/>
</dbReference>
<dbReference type="InterPro" id="IPR000157">
    <property type="entry name" value="TIR_dom"/>
</dbReference>
<evidence type="ECO:0000256" key="6">
    <source>
        <dbReference type="ARBA" id="ARBA00022821"/>
    </source>
</evidence>
<dbReference type="SUPFAM" id="SSF52200">
    <property type="entry name" value="Toll/Interleukin receptor TIR domain"/>
    <property type="match status" value="1"/>
</dbReference>
<evidence type="ECO:0000256" key="9">
    <source>
        <dbReference type="ARBA" id="ARBA00061488"/>
    </source>
</evidence>
<dbReference type="PROSITE" id="PS50104">
    <property type="entry name" value="TIR"/>
    <property type="match status" value="1"/>
</dbReference>
<dbReference type="InterPro" id="IPR032675">
    <property type="entry name" value="LRR_dom_sf"/>
</dbReference>
<dbReference type="InterPro" id="IPR044974">
    <property type="entry name" value="Disease_R_plants"/>
</dbReference>
<comment type="similarity">
    <text evidence="9">Belongs to the disease resistance TIR-NB-LRR family.</text>
</comment>
<dbReference type="InterPro" id="IPR058546">
    <property type="entry name" value="RPS4B/Roq1-like_LRR"/>
</dbReference>
<feature type="domain" description="TIR" evidence="11">
    <location>
        <begin position="18"/>
        <end position="157"/>
    </location>
</feature>
<dbReference type="GO" id="GO:0005737">
    <property type="term" value="C:cytoplasm"/>
    <property type="evidence" value="ECO:0007669"/>
    <property type="project" value="UniProtKB-SubCell"/>
</dbReference>
<dbReference type="InterPro" id="IPR045344">
    <property type="entry name" value="C-JID"/>
</dbReference>
<dbReference type="InterPro" id="IPR027417">
    <property type="entry name" value="P-loop_NTPase"/>
</dbReference>
<name>A0A438HFD6_VITVI</name>
<comment type="subcellular location">
    <subcellularLocation>
        <location evidence="2">Cytoplasm</location>
    </subcellularLocation>
    <subcellularLocation>
        <location evidence="1">Nucleus</location>
    </subcellularLocation>
</comment>
<dbReference type="PANTHER" id="PTHR11017">
    <property type="entry name" value="LEUCINE-RICH REPEAT-CONTAINING PROTEIN"/>
    <property type="match status" value="1"/>
</dbReference>
<evidence type="ECO:0000259" key="11">
    <source>
        <dbReference type="PROSITE" id="PS50104"/>
    </source>
</evidence>
<dbReference type="InterPro" id="IPR042197">
    <property type="entry name" value="Apaf_helical"/>
</dbReference>
<keyword evidence="3" id="KW-0963">Cytoplasm</keyword>
<dbReference type="PANTHER" id="PTHR11017:SF570">
    <property type="entry name" value="DISEASE RESISTANCE PROTEIN (TIR-NBS CLASS)-RELATED"/>
    <property type="match status" value="1"/>
</dbReference>
<keyword evidence="8" id="KW-0539">Nucleus</keyword>
<dbReference type="SUPFAM" id="SSF52540">
    <property type="entry name" value="P-loop containing nucleoside triphosphate hydrolases"/>
    <property type="match status" value="1"/>
</dbReference>
<evidence type="ECO:0000256" key="2">
    <source>
        <dbReference type="ARBA" id="ARBA00004496"/>
    </source>
</evidence>
<dbReference type="InterPro" id="IPR003591">
    <property type="entry name" value="Leu-rich_rpt_typical-subtyp"/>
</dbReference>
<proteinExistence type="inferred from homology"/>
<dbReference type="FunFam" id="3.40.50.10140:FF:000007">
    <property type="entry name" value="Disease resistance protein (TIR-NBS-LRR class)"/>
    <property type="match status" value="1"/>
</dbReference>
<dbReference type="Pfam" id="PF23286">
    <property type="entry name" value="LRR_13"/>
    <property type="match status" value="1"/>
</dbReference>
<dbReference type="AlphaFoldDB" id="A0A438HFD6"/>
<dbReference type="PROSITE" id="PS51450">
    <property type="entry name" value="LRR"/>
    <property type="match status" value="1"/>
</dbReference>
<dbReference type="Gene3D" id="3.40.50.10140">
    <property type="entry name" value="Toll/interleukin-1 receptor homology (TIR) domain"/>
    <property type="match status" value="1"/>
</dbReference>
<evidence type="ECO:0000313" key="13">
    <source>
        <dbReference type="Proteomes" id="UP000288805"/>
    </source>
</evidence>
<accession>A0A438HFD6</accession>
<gene>
    <name evidence="12" type="primary">DSC1_83</name>
    <name evidence="12" type="ORF">CK203_044964</name>
</gene>
<evidence type="ECO:0000256" key="10">
    <source>
        <dbReference type="SAM" id="MobiDB-lite"/>
    </source>
</evidence>
<dbReference type="SMART" id="SM00369">
    <property type="entry name" value="LRR_TYP"/>
    <property type="match status" value="3"/>
</dbReference>
<dbReference type="Pfam" id="PF01582">
    <property type="entry name" value="TIR"/>
    <property type="match status" value="1"/>
</dbReference>
<dbReference type="EMBL" id="QGNW01000231">
    <property type="protein sequence ID" value="RVW83164.1"/>
    <property type="molecule type" value="Genomic_DNA"/>
</dbReference>
<evidence type="ECO:0000256" key="5">
    <source>
        <dbReference type="ARBA" id="ARBA00022737"/>
    </source>
</evidence>
<dbReference type="Gene3D" id="3.80.10.10">
    <property type="entry name" value="Ribonuclease Inhibitor"/>
    <property type="match status" value="2"/>
</dbReference>